<keyword evidence="1" id="KW-0812">Transmembrane</keyword>
<evidence type="ECO:0000256" key="1">
    <source>
        <dbReference type="SAM" id="Phobius"/>
    </source>
</evidence>
<sequence length="200" mass="21617">TFLAGVFLLILVVGLGDVVALIPMAALVAVMIMVSVGTMDWHSIAPKTLRRMPIAETLVMLVTVVVTVASHNLAYGVIAGVLTAMVAFAHRVAHFTEVEKIGDADIDHDGDVDTRVYKVRGELFFASSNDLIYQFDYVDDPRNVVIDMSGAQIWDASTVATLDAITTKYESKGKNVEIVGLNEASEQRHVRLSGYLAGGH</sequence>
<dbReference type="Pfam" id="PF01740">
    <property type="entry name" value="STAS"/>
    <property type="match status" value="1"/>
</dbReference>
<dbReference type="EMBL" id="JBHSDL010000005">
    <property type="protein sequence ID" value="MFC4373221.1"/>
    <property type="molecule type" value="Genomic_DNA"/>
</dbReference>
<organism evidence="3 4">
    <name type="scientific">Nocardia halotolerans</name>
    <dbReference type="NCBI Taxonomy" id="1755878"/>
    <lineage>
        <taxon>Bacteria</taxon>
        <taxon>Bacillati</taxon>
        <taxon>Actinomycetota</taxon>
        <taxon>Actinomycetes</taxon>
        <taxon>Mycobacteriales</taxon>
        <taxon>Nocardiaceae</taxon>
        <taxon>Nocardia</taxon>
    </lineage>
</organism>
<protein>
    <submittedName>
        <fullName evidence="3">STAS domain-containing protein</fullName>
    </submittedName>
</protein>
<keyword evidence="1" id="KW-0472">Membrane</keyword>
<feature type="transmembrane region" description="Helical" evidence="1">
    <location>
        <begin position="58"/>
        <end position="88"/>
    </location>
</feature>
<name>A0ABV8VBC5_9NOCA</name>
<dbReference type="InterPro" id="IPR002645">
    <property type="entry name" value="STAS_dom"/>
</dbReference>
<keyword evidence="1" id="KW-1133">Transmembrane helix</keyword>
<dbReference type="PANTHER" id="PTHR43310">
    <property type="entry name" value="SULFATE TRANSPORTER YBAR-RELATED"/>
    <property type="match status" value="1"/>
</dbReference>
<feature type="transmembrane region" description="Helical" evidence="1">
    <location>
        <begin position="6"/>
        <end position="37"/>
    </location>
</feature>
<evidence type="ECO:0000259" key="2">
    <source>
        <dbReference type="PROSITE" id="PS50801"/>
    </source>
</evidence>
<dbReference type="InterPro" id="IPR052706">
    <property type="entry name" value="Membrane-Transporter-like"/>
</dbReference>
<evidence type="ECO:0000313" key="4">
    <source>
        <dbReference type="Proteomes" id="UP001595844"/>
    </source>
</evidence>
<dbReference type="CDD" id="cd07042">
    <property type="entry name" value="STAS_SulP_like_sulfate_transporter"/>
    <property type="match status" value="1"/>
</dbReference>
<dbReference type="Gene3D" id="3.30.750.24">
    <property type="entry name" value="STAS domain"/>
    <property type="match status" value="1"/>
</dbReference>
<dbReference type="SUPFAM" id="SSF52091">
    <property type="entry name" value="SpoIIaa-like"/>
    <property type="match status" value="1"/>
</dbReference>
<comment type="caution">
    <text evidence="3">The sequence shown here is derived from an EMBL/GenBank/DDBJ whole genome shotgun (WGS) entry which is preliminary data.</text>
</comment>
<dbReference type="PROSITE" id="PS50801">
    <property type="entry name" value="STAS"/>
    <property type="match status" value="1"/>
</dbReference>
<accession>A0ABV8VBC5</accession>
<dbReference type="RefSeq" id="WP_378555777.1">
    <property type="nucleotide sequence ID" value="NZ_JBHSDL010000005.1"/>
</dbReference>
<feature type="domain" description="STAS" evidence="2">
    <location>
        <begin position="116"/>
        <end position="200"/>
    </location>
</feature>
<proteinExistence type="predicted"/>
<gene>
    <name evidence="3" type="ORF">ACFO5K_03820</name>
</gene>
<feature type="non-terminal residue" evidence="3">
    <location>
        <position position="1"/>
    </location>
</feature>
<dbReference type="Proteomes" id="UP001595844">
    <property type="component" value="Unassembled WGS sequence"/>
</dbReference>
<reference evidence="4" key="1">
    <citation type="journal article" date="2019" name="Int. J. Syst. Evol. Microbiol.">
        <title>The Global Catalogue of Microorganisms (GCM) 10K type strain sequencing project: providing services to taxonomists for standard genome sequencing and annotation.</title>
        <authorList>
            <consortium name="The Broad Institute Genomics Platform"/>
            <consortium name="The Broad Institute Genome Sequencing Center for Infectious Disease"/>
            <person name="Wu L."/>
            <person name="Ma J."/>
        </authorList>
    </citation>
    <scope>NUCLEOTIDE SEQUENCE [LARGE SCALE GENOMIC DNA]</scope>
    <source>
        <strain evidence="4">IBRC-M 10490</strain>
    </source>
</reference>
<keyword evidence="4" id="KW-1185">Reference proteome</keyword>
<dbReference type="PANTHER" id="PTHR43310:SF1">
    <property type="entry name" value="SULFATE TRANSPORTER YBAR-RELATED"/>
    <property type="match status" value="1"/>
</dbReference>
<evidence type="ECO:0000313" key="3">
    <source>
        <dbReference type="EMBL" id="MFC4373221.1"/>
    </source>
</evidence>
<dbReference type="InterPro" id="IPR036513">
    <property type="entry name" value="STAS_dom_sf"/>
</dbReference>